<sequence>MDLGLDGAKVVVTGASRGIGRAIAQAFAEEGADLAVCARTREPLERAAAELRATGRRVLAEPLDVADEAGLRGFVDRAAAELGGLDAVVSNVSGGSSTTPDQWERNFATDLLPLVRIAEQAEGHLAASERGGAIVAVSTTSALHVTAPSGPGAYGALKAAVNHHLAALARTLPEKGIRVNTVSPGPIEFEGGGWARRREQQPEFYHSIRSRIPYGRLGRPEEVARAVVFLASPAASFITGANLVVDGGFLDRV</sequence>
<dbReference type="GO" id="GO:0030497">
    <property type="term" value="P:fatty acid elongation"/>
    <property type="evidence" value="ECO:0007669"/>
    <property type="project" value="TreeGrafter"/>
</dbReference>
<dbReference type="GO" id="GO:0016616">
    <property type="term" value="F:oxidoreductase activity, acting on the CH-OH group of donors, NAD or NADP as acceptor"/>
    <property type="evidence" value="ECO:0007669"/>
    <property type="project" value="TreeGrafter"/>
</dbReference>
<dbReference type="PANTHER" id="PTHR42760">
    <property type="entry name" value="SHORT-CHAIN DEHYDROGENASES/REDUCTASES FAMILY MEMBER"/>
    <property type="match status" value="1"/>
</dbReference>
<dbReference type="InterPro" id="IPR002347">
    <property type="entry name" value="SDR_fam"/>
</dbReference>
<name>A0A368T157_9ACTN</name>
<dbReference type="SUPFAM" id="SSF51735">
    <property type="entry name" value="NAD(P)-binding Rossmann-fold domains"/>
    <property type="match status" value="1"/>
</dbReference>
<accession>A0A368T157</accession>
<comment type="similarity">
    <text evidence="1">Belongs to the short-chain dehydrogenases/reductases (SDR) family.</text>
</comment>
<dbReference type="Gene3D" id="3.40.50.720">
    <property type="entry name" value="NAD(P)-binding Rossmann-like Domain"/>
    <property type="match status" value="1"/>
</dbReference>
<evidence type="ECO:0000256" key="1">
    <source>
        <dbReference type="ARBA" id="ARBA00006484"/>
    </source>
</evidence>
<dbReference type="CDD" id="cd05233">
    <property type="entry name" value="SDR_c"/>
    <property type="match status" value="1"/>
</dbReference>
<proteinExistence type="inferred from homology"/>
<evidence type="ECO:0000313" key="4">
    <source>
        <dbReference type="Proteomes" id="UP000253318"/>
    </source>
</evidence>
<reference evidence="3 4" key="1">
    <citation type="submission" date="2018-04" db="EMBL/GenBank/DDBJ databases">
        <title>Novel actinobacteria from marine sediment.</title>
        <authorList>
            <person name="Ng Z.Y."/>
            <person name="Tan G.Y.A."/>
        </authorList>
    </citation>
    <scope>NUCLEOTIDE SEQUENCE [LARGE SCALE GENOMIC DNA]</scope>
    <source>
        <strain evidence="3 4">TPS81</strain>
    </source>
</reference>
<gene>
    <name evidence="3" type="ORF">DEF24_20720</name>
</gene>
<protein>
    <submittedName>
        <fullName evidence="3">3-ketoacyl-ACP reductase</fullName>
    </submittedName>
</protein>
<evidence type="ECO:0000256" key="2">
    <source>
        <dbReference type="ARBA" id="ARBA00023002"/>
    </source>
</evidence>
<keyword evidence="4" id="KW-1185">Reference proteome</keyword>
<evidence type="ECO:0000313" key="3">
    <source>
        <dbReference type="EMBL" id="RCV53412.1"/>
    </source>
</evidence>
<dbReference type="OrthoDB" id="8959163at2"/>
<dbReference type="PANTHER" id="PTHR42760:SF40">
    <property type="entry name" value="3-OXOACYL-[ACYL-CARRIER-PROTEIN] REDUCTASE, CHLOROPLASTIC"/>
    <property type="match status" value="1"/>
</dbReference>
<dbReference type="InterPro" id="IPR036291">
    <property type="entry name" value="NAD(P)-bd_dom_sf"/>
</dbReference>
<keyword evidence="2" id="KW-0560">Oxidoreductase</keyword>
<organism evidence="3 4">
    <name type="scientific">Marinitenerispora sediminis</name>
    <dbReference type="NCBI Taxonomy" id="1931232"/>
    <lineage>
        <taxon>Bacteria</taxon>
        <taxon>Bacillati</taxon>
        <taxon>Actinomycetota</taxon>
        <taxon>Actinomycetes</taxon>
        <taxon>Streptosporangiales</taxon>
        <taxon>Nocardiopsidaceae</taxon>
        <taxon>Marinitenerispora</taxon>
    </lineage>
</organism>
<dbReference type="RefSeq" id="WP_114396744.1">
    <property type="nucleotide sequence ID" value="NZ_QEIM01000017.1"/>
</dbReference>
<dbReference type="Pfam" id="PF13561">
    <property type="entry name" value="adh_short_C2"/>
    <property type="match status" value="1"/>
</dbReference>
<comment type="caution">
    <text evidence="3">The sequence shown here is derived from an EMBL/GenBank/DDBJ whole genome shotgun (WGS) entry which is preliminary data.</text>
</comment>
<dbReference type="Proteomes" id="UP000253318">
    <property type="component" value="Unassembled WGS sequence"/>
</dbReference>
<dbReference type="AlphaFoldDB" id="A0A368T157"/>
<dbReference type="PRINTS" id="PR00081">
    <property type="entry name" value="GDHRDH"/>
</dbReference>
<dbReference type="FunFam" id="3.40.50.720:FF:000084">
    <property type="entry name" value="Short-chain dehydrogenase reductase"/>
    <property type="match status" value="1"/>
</dbReference>
<dbReference type="EMBL" id="QEIN01000194">
    <property type="protein sequence ID" value="RCV53412.1"/>
    <property type="molecule type" value="Genomic_DNA"/>
</dbReference>